<organism evidence="2 3">
    <name type="scientific">Clostridium magnum DSM 2767</name>
    <dbReference type="NCBI Taxonomy" id="1121326"/>
    <lineage>
        <taxon>Bacteria</taxon>
        <taxon>Bacillati</taxon>
        <taxon>Bacillota</taxon>
        <taxon>Clostridia</taxon>
        <taxon>Eubacteriales</taxon>
        <taxon>Clostridiaceae</taxon>
        <taxon>Clostridium</taxon>
    </lineage>
</organism>
<gene>
    <name evidence="2" type="ORF">CLMAG_60300</name>
</gene>
<dbReference type="Proteomes" id="UP000076603">
    <property type="component" value="Unassembled WGS sequence"/>
</dbReference>
<dbReference type="InterPro" id="IPR045403">
    <property type="entry name" value="HTH_59_Firmicutes_type"/>
</dbReference>
<dbReference type="STRING" id="1121326.CLMAG_60300"/>
<dbReference type="RefSeq" id="WP_066630792.1">
    <property type="nucleotide sequence ID" value="NZ_FQXL01000081.1"/>
</dbReference>
<name>A0A162QN62_9CLOT</name>
<evidence type="ECO:0000313" key="2">
    <source>
        <dbReference type="EMBL" id="KZL88741.1"/>
    </source>
</evidence>
<evidence type="ECO:0000259" key="1">
    <source>
        <dbReference type="Pfam" id="PF20038"/>
    </source>
</evidence>
<feature type="domain" description="Helix-turn-helix" evidence="1">
    <location>
        <begin position="1"/>
        <end position="60"/>
    </location>
</feature>
<comment type="caution">
    <text evidence="2">The sequence shown here is derived from an EMBL/GenBank/DDBJ whole genome shotgun (WGS) entry which is preliminary data.</text>
</comment>
<keyword evidence="3" id="KW-1185">Reference proteome</keyword>
<dbReference type="PATRIC" id="fig|1121326.3.peg.6096"/>
<dbReference type="EMBL" id="LWAE01000015">
    <property type="protein sequence ID" value="KZL88741.1"/>
    <property type="molecule type" value="Genomic_DNA"/>
</dbReference>
<accession>A0A162QN62</accession>
<evidence type="ECO:0000313" key="3">
    <source>
        <dbReference type="Proteomes" id="UP000076603"/>
    </source>
</evidence>
<sequence>MDIKDVLTFTEAAELWGLSDGSVLRNAVRQGRFKEGEYRQSGKVWLVTKEAMERVYGKITENN</sequence>
<protein>
    <recommendedName>
        <fullName evidence="1">Helix-turn-helix domain-containing protein</fullName>
    </recommendedName>
</protein>
<reference evidence="2 3" key="1">
    <citation type="submission" date="2016-04" db="EMBL/GenBank/DDBJ databases">
        <title>Genome sequence of Clostridium magnum DSM 2767.</title>
        <authorList>
            <person name="Poehlein A."/>
            <person name="Uhlig R."/>
            <person name="Fischer R."/>
            <person name="Bahl H."/>
            <person name="Daniel R."/>
        </authorList>
    </citation>
    <scope>NUCLEOTIDE SEQUENCE [LARGE SCALE GENOMIC DNA]</scope>
    <source>
        <strain evidence="2 3">DSM 2767</strain>
    </source>
</reference>
<dbReference type="AlphaFoldDB" id="A0A162QN62"/>
<dbReference type="OrthoDB" id="1710385at2"/>
<proteinExistence type="predicted"/>
<dbReference type="Pfam" id="PF20038">
    <property type="entry name" value="HTH_59"/>
    <property type="match status" value="1"/>
</dbReference>